<dbReference type="InterPro" id="IPR009875">
    <property type="entry name" value="PilZ_domain"/>
</dbReference>
<evidence type="ECO:0000313" key="4">
    <source>
        <dbReference type="Proteomes" id="UP000278143"/>
    </source>
</evidence>
<gene>
    <name evidence="3" type="ORF">SYNPS1DRAFT_26383</name>
</gene>
<dbReference type="Gene3D" id="2.40.10.220">
    <property type="entry name" value="predicted glycosyltransferase like domains"/>
    <property type="match status" value="1"/>
</dbReference>
<dbReference type="EMBL" id="KZ989127">
    <property type="protein sequence ID" value="RKP27993.1"/>
    <property type="molecule type" value="Genomic_DNA"/>
</dbReference>
<reference evidence="4" key="1">
    <citation type="journal article" date="2018" name="Nat. Microbiol.">
        <title>Leveraging single-cell genomics to expand the fungal tree of life.</title>
        <authorList>
            <person name="Ahrendt S.R."/>
            <person name="Quandt C.A."/>
            <person name="Ciobanu D."/>
            <person name="Clum A."/>
            <person name="Salamov A."/>
            <person name="Andreopoulos B."/>
            <person name="Cheng J.F."/>
            <person name="Woyke T."/>
            <person name="Pelin A."/>
            <person name="Henrissat B."/>
            <person name="Reynolds N.K."/>
            <person name="Benny G.L."/>
            <person name="Smith M.E."/>
            <person name="James T.Y."/>
            <person name="Grigoriev I.V."/>
        </authorList>
    </citation>
    <scope>NUCLEOTIDE SEQUENCE [LARGE SCALE GENOMIC DNA]</scope>
    <source>
        <strain evidence="4">Benny S71-1</strain>
    </source>
</reference>
<name>A0A4P9Z5T1_9FUNG</name>
<sequence>MTAGHRRAPPATQRTGYGGGSKSDRPPLKSGKPLLSGLLSQLALVNQGLKARPGIRALIQIFRNFRPVGIRFDQGVKPMAVFRKESRKPRHTMRHDAWMLLDGGFAKRNCTILDLSSGGARIKLIDTGPIGHNLSLALTGDVRKVTHCRLIWRKDKIIGVEFRGRT</sequence>
<evidence type="ECO:0000313" key="3">
    <source>
        <dbReference type="EMBL" id="RKP27993.1"/>
    </source>
</evidence>
<proteinExistence type="predicted"/>
<dbReference type="Pfam" id="PF07238">
    <property type="entry name" value="PilZ"/>
    <property type="match status" value="1"/>
</dbReference>
<organism evidence="3 4">
    <name type="scientific">Syncephalis pseudoplumigaleata</name>
    <dbReference type="NCBI Taxonomy" id="1712513"/>
    <lineage>
        <taxon>Eukaryota</taxon>
        <taxon>Fungi</taxon>
        <taxon>Fungi incertae sedis</taxon>
        <taxon>Zoopagomycota</taxon>
        <taxon>Zoopagomycotina</taxon>
        <taxon>Zoopagomycetes</taxon>
        <taxon>Zoopagales</taxon>
        <taxon>Piptocephalidaceae</taxon>
        <taxon>Syncephalis</taxon>
    </lineage>
</organism>
<dbReference type="GO" id="GO:0035438">
    <property type="term" value="F:cyclic-di-GMP binding"/>
    <property type="evidence" value="ECO:0007669"/>
    <property type="project" value="InterPro"/>
</dbReference>
<keyword evidence="4" id="KW-1185">Reference proteome</keyword>
<dbReference type="SUPFAM" id="SSF141371">
    <property type="entry name" value="PilZ domain-like"/>
    <property type="match status" value="1"/>
</dbReference>
<dbReference type="AlphaFoldDB" id="A0A4P9Z5T1"/>
<evidence type="ECO:0000256" key="1">
    <source>
        <dbReference type="SAM" id="MobiDB-lite"/>
    </source>
</evidence>
<protein>
    <recommendedName>
        <fullName evidence="2">PilZ domain-containing protein</fullName>
    </recommendedName>
</protein>
<accession>A0A4P9Z5T1</accession>
<dbReference type="Proteomes" id="UP000278143">
    <property type="component" value="Unassembled WGS sequence"/>
</dbReference>
<feature type="domain" description="PilZ" evidence="2">
    <location>
        <begin position="83"/>
        <end position="163"/>
    </location>
</feature>
<feature type="region of interest" description="Disordered" evidence="1">
    <location>
        <begin position="1"/>
        <end position="31"/>
    </location>
</feature>
<evidence type="ECO:0000259" key="2">
    <source>
        <dbReference type="Pfam" id="PF07238"/>
    </source>
</evidence>